<evidence type="ECO:0000256" key="3">
    <source>
        <dbReference type="ARBA" id="ARBA00022960"/>
    </source>
</evidence>
<evidence type="ECO:0000313" key="8">
    <source>
        <dbReference type="Proteomes" id="UP000177050"/>
    </source>
</evidence>
<comment type="caution">
    <text evidence="7">The sequence shown here is derived from an EMBL/GenBank/DDBJ whole genome shotgun (WGS) entry which is preliminary data.</text>
</comment>
<dbReference type="GO" id="GO:0071555">
    <property type="term" value="P:cell wall organization"/>
    <property type="evidence" value="ECO:0007669"/>
    <property type="project" value="UniProtKB-KW"/>
</dbReference>
<evidence type="ECO:0008006" key="9">
    <source>
        <dbReference type="Google" id="ProtNLM"/>
    </source>
</evidence>
<evidence type="ECO:0000256" key="4">
    <source>
        <dbReference type="ARBA" id="ARBA00022984"/>
    </source>
</evidence>
<evidence type="ECO:0000256" key="6">
    <source>
        <dbReference type="ARBA" id="ARBA00023316"/>
    </source>
</evidence>
<dbReference type="InterPro" id="IPR003447">
    <property type="entry name" value="FEMABX"/>
</dbReference>
<accession>A0A1F7L070</accession>
<comment type="similarity">
    <text evidence="1">Belongs to the FemABX family.</text>
</comment>
<dbReference type="SUPFAM" id="SSF55729">
    <property type="entry name" value="Acyl-CoA N-acyltransferases (Nat)"/>
    <property type="match status" value="2"/>
</dbReference>
<dbReference type="PROSITE" id="PS51191">
    <property type="entry name" value="FEMABX"/>
    <property type="match status" value="1"/>
</dbReference>
<dbReference type="EMBL" id="MGBR01000001">
    <property type="protein sequence ID" value="OGK73488.1"/>
    <property type="molecule type" value="Genomic_DNA"/>
</dbReference>
<dbReference type="PANTHER" id="PTHR36174">
    <property type="entry name" value="LIPID II:GLYCINE GLYCYLTRANSFERASE"/>
    <property type="match status" value="1"/>
</dbReference>
<keyword evidence="4" id="KW-0573">Peptidoglycan synthesis</keyword>
<dbReference type="InterPro" id="IPR016181">
    <property type="entry name" value="Acyl_CoA_acyltransferase"/>
</dbReference>
<dbReference type="Gene3D" id="3.40.630.30">
    <property type="match status" value="1"/>
</dbReference>
<proteinExistence type="inferred from homology"/>
<keyword evidence="3" id="KW-0133">Cell shape</keyword>
<organism evidence="7 8">
    <name type="scientific">Candidatus Roizmanbacteria bacterium RIFOXYD1_FULL_38_12</name>
    <dbReference type="NCBI Taxonomy" id="1802093"/>
    <lineage>
        <taxon>Bacteria</taxon>
        <taxon>Candidatus Roizmaniibacteriota</taxon>
    </lineage>
</organism>
<keyword evidence="2" id="KW-0808">Transferase</keyword>
<dbReference type="InterPro" id="IPR050644">
    <property type="entry name" value="PG_Glycine_Bridge_Synth"/>
</dbReference>
<dbReference type="GO" id="GO:0008360">
    <property type="term" value="P:regulation of cell shape"/>
    <property type="evidence" value="ECO:0007669"/>
    <property type="project" value="UniProtKB-KW"/>
</dbReference>
<evidence type="ECO:0000256" key="2">
    <source>
        <dbReference type="ARBA" id="ARBA00022679"/>
    </source>
</evidence>
<evidence type="ECO:0000313" key="7">
    <source>
        <dbReference type="EMBL" id="OGK73488.1"/>
    </source>
</evidence>
<gene>
    <name evidence="7" type="ORF">A3K52_01690</name>
</gene>
<dbReference type="Pfam" id="PF02388">
    <property type="entry name" value="FemAB"/>
    <property type="match status" value="2"/>
</dbReference>
<keyword evidence="5" id="KW-0012">Acyltransferase</keyword>
<dbReference type="PANTHER" id="PTHR36174:SF1">
    <property type="entry name" value="LIPID II:GLYCINE GLYCYLTRANSFERASE"/>
    <property type="match status" value="1"/>
</dbReference>
<reference evidence="7 8" key="1">
    <citation type="journal article" date="2016" name="Nat. Commun.">
        <title>Thousands of microbial genomes shed light on interconnected biogeochemical processes in an aquifer system.</title>
        <authorList>
            <person name="Anantharaman K."/>
            <person name="Brown C.T."/>
            <person name="Hug L.A."/>
            <person name="Sharon I."/>
            <person name="Castelle C.J."/>
            <person name="Probst A.J."/>
            <person name="Thomas B.C."/>
            <person name="Singh A."/>
            <person name="Wilkins M.J."/>
            <person name="Karaoz U."/>
            <person name="Brodie E.L."/>
            <person name="Williams K.H."/>
            <person name="Hubbard S.S."/>
            <person name="Banfield J.F."/>
        </authorList>
    </citation>
    <scope>NUCLEOTIDE SEQUENCE [LARGE SCALE GENOMIC DNA]</scope>
</reference>
<name>A0A1F7L070_9BACT</name>
<sequence>MHKVKIIEDNFNKNLFDSRAVHPLQSWAWGEARKKTGVRVLRFGEFDGTELCHSFQMTIHLLPFGLRIGYIPRSANLSKDVVHFLLDFGKKEGLIFVKLEPYVLKNDPQHRIDKESKVYPSPHPLFPSWTQELDLTKTEDDLLKQMKPKTRYNIRLAQKKGIAIKEMSNKEGFEVFQKLYFATCKRQKYFGHNYHYHKIVWDSLSNDIAHILIAYFKDIPLAAYELFYFNGVFYYPYGGTSPLYRNFMAANLLMWRTILLGKKLGAKKFDMWGSMPPVYSEKHSWAGFTRFKEGYGTKFVEMVGSFDLVISPFLYHLYNAAHTIRELYLSFRK</sequence>
<dbReference type="Proteomes" id="UP000177050">
    <property type="component" value="Unassembled WGS sequence"/>
</dbReference>
<protein>
    <recommendedName>
        <fullName evidence="9">BioF2-like acetyltransferase domain-containing protein</fullName>
    </recommendedName>
</protein>
<dbReference type="AlphaFoldDB" id="A0A1F7L070"/>
<dbReference type="GO" id="GO:0016755">
    <property type="term" value="F:aminoacyltransferase activity"/>
    <property type="evidence" value="ECO:0007669"/>
    <property type="project" value="InterPro"/>
</dbReference>
<dbReference type="GO" id="GO:0009252">
    <property type="term" value="P:peptidoglycan biosynthetic process"/>
    <property type="evidence" value="ECO:0007669"/>
    <property type="project" value="UniProtKB-KW"/>
</dbReference>
<keyword evidence="6" id="KW-0961">Cell wall biogenesis/degradation</keyword>
<evidence type="ECO:0000256" key="1">
    <source>
        <dbReference type="ARBA" id="ARBA00009943"/>
    </source>
</evidence>
<evidence type="ECO:0000256" key="5">
    <source>
        <dbReference type="ARBA" id="ARBA00023315"/>
    </source>
</evidence>